<reference evidence="3 4" key="1">
    <citation type="journal article" date="2016" name="PLoS Pathog.">
        <title>Biosynthesis of antibiotic leucinostatins in bio-control fungus Purpureocillium lilacinum and their inhibition on phytophthora revealed by genome mining.</title>
        <authorList>
            <person name="Wang G."/>
            <person name="Liu Z."/>
            <person name="Lin R."/>
            <person name="Li E."/>
            <person name="Mao Z."/>
            <person name="Ling J."/>
            <person name="Yang Y."/>
            <person name="Yin W.B."/>
            <person name="Xie B."/>
        </authorList>
    </citation>
    <scope>NUCLEOTIDE SEQUENCE [LARGE SCALE GENOMIC DNA]</scope>
    <source>
        <strain evidence="3">170</strain>
    </source>
</reference>
<gene>
    <name evidence="3" type="ORF">VFPPC_15678</name>
</gene>
<feature type="region of interest" description="Disordered" evidence="1">
    <location>
        <begin position="198"/>
        <end position="227"/>
    </location>
</feature>
<dbReference type="PANTHER" id="PTHR43130">
    <property type="entry name" value="ARAC-FAMILY TRANSCRIPTIONAL REGULATOR"/>
    <property type="match status" value="1"/>
</dbReference>
<dbReference type="Proteomes" id="UP000078397">
    <property type="component" value="Unassembled WGS sequence"/>
</dbReference>
<evidence type="ECO:0000256" key="1">
    <source>
        <dbReference type="SAM" id="MobiDB-lite"/>
    </source>
</evidence>
<evidence type="ECO:0000313" key="4">
    <source>
        <dbReference type="Proteomes" id="UP000078397"/>
    </source>
</evidence>
<dbReference type="AlphaFoldDB" id="A0A179G1S4"/>
<name>A0A179G1S4_METCM</name>
<proteinExistence type="predicted"/>
<dbReference type="KEGG" id="pchm:VFPPC_15678"/>
<sequence>MAAHKTSAVADEPIDVLFALHPKFDLLDFAGPMEVFTSAQHDPKDESSKAFEVTLAGAEPKVLSSQGAIIGSQISFKEAHERLEEFDVLVILGGNSDEILAKDAEPLGLINNFAELQKKDPARERTLFSVCTGSLFLARENILSGLSATTHPDYMTKFEIVCSEAATRNMTERTDVVEDARYVVNNLRFDLGDEDENPYIRRKSDSGRRPSNARKGSMSFKGSNSRRESIARRAAMRLGGLRVITAGGVSAGIDAALYLVSALVDEECAVEVARLTQWTWNKGVVVDGLDV</sequence>
<dbReference type="InterPro" id="IPR002818">
    <property type="entry name" value="DJ-1/PfpI"/>
</dbReference>
<feature type="compositionally biased region" description="Basic and acidic residues" evidence="1">
    <location>
        <begin position="198"/>
        <end position="208"/>
    </location>
</feature>
<accession>A0A179G1S4</accession>
<feature type="domain" description="DJ-1/PfpI" evidence="2">
    <location>
        <begin position="16"/>
        <end position="181"/>
    </location>
</feature>
<dbReference type="Pfam" id="PF01965">
    <property type="entry name" value="DJ-1_PfpI"/>
    <property type="match status" value="1"/>
</dbReference>
<dbReference type="PANTHER" id="PTHR43130:SF3">
    <property type="entry name" value="HTH-TYPE TRANSCRIPTIONAL REGULATOR RV1931C"/>
    <property type="match status" value="1"/>
</dbReference>
<dbReference type="RefSeq" id="XP_018147828.1">
    <property type="nucleotide sequence ID" value="XM_018293431.1"/>
</dbReference>
<evidence type="ECO:0000259" key="2">
    <source>
        <dbReference type="Pfam" id="PF01965"/>
    </source>
</evidence>
<organism evidence="3 4">
    <name type="scientific">Pochonia chlamydosporia 170</name>
    <dbReference type="NCBI Taxonomy" id="1380566"/>
    <lineage>
        <taxon>Eukaryota</taxon>
        <taxon>Fungi</taxon>
        <taxon>Dikarya</taxon>
        <taxon>Ascomycota</taxon>
        <taxon>Pezizomycotina</taxon>
        <taxon>Sordariomycetes</taxon>
        <taxon>Hypocreomycetidae</taxon>
        <taxon>Hypocreales</taxon>
        <taxon>Clavicipitaceae</taxon>
        <taxon>Pochonia</taxon>
    </lineage>
</organism>
<dbReference type="InterPro" id="IPR052158">
    <property type="entry name" value="INH-QAR"/>
</dbReference>
<dbReference type="EMBL" id="LSBJ02000002">
    <property type="protein sequence ID" value="OAQ71291.1"/>
    <property type="molecule type" value="Genomic_DNA"/>
</dbReference>
<dbReference type="STRING" id="1380566.A0A179G1S4"/>
<protein>
    <submittedName>
        <fullName evidence="3">ThiJ/PfpI family protein</fullName>
    </submittedName>
</protein>
<comment type="caution">
    <text evidence="3">The sequence shown here is derived from an EMBL/GenBank/DDBJ whole genome shotgun (WGS) entry which is preliminary data.</text>
</comment>
<dbReference type="GeneID" id="28857425"/>
<dbReference type="Gene3D" id="3.40.50.880">
    <property type="match status" value="1"/>
</dbReference>
<dbReference type="OrthoDB" id="543156at2759"/>
<dbReference type="SUPFAM" id="SSF52317">
    <property type="entry name" value="Class I glutamine amidotransferase-like"/>
    <property type="match status" value="1"/>
</dbReference>
<dbReference type="InterPro" id="IPR029062">
    <property type="entry name" value="Class_I_gatase-like"/>
</dbReference>
<evidence type="ECO:0000313" key="3">
    <source>
        <dbReference type="EMBL" id="OAQ71291.1"/>
    </source>
</evidence>
<keyword evidence="4" id="KW-1185">Reference proteome</keyword>